<accession>A0A1F7RK67</accession>
<evidence type="ECO:0000313" key="3">
    <source>
        <dbReference type="Proteomes" id="UP000179266"/>
    </source>
</evidence>
<dbReference type="Gene3D" id="3.30.565.10">
    <property type="entry name" value="Histidine kinase-like ATPase, C-terminal domain"/>
    <property type="match status" value="1"/>
</dbReference>
<dbReference type="InterPro" id="IPR005467">
    <property type="entry name" value="His_kinase_dom"/>
</dbReference>
<reference evidence="2 3" key="1">
    <citation type="journal article" date="2016" name="Nat. Commun.">
        <title>Thousands of microbial genomes shed light on interconnected biogeochemical processes in an aquifer system.</title>
        <authorList>
            <person name="Anantharaman K."/>
            <person name="Brown C.T."/>
            <person name="Hug L.A."/>
            <person name="Sharon I."/>
            <person name="Castelle C.J."/>
            <person name="Probst A.J."/>
            <person name="Thomas B.C."/>
            <person name="Singh A."/>
            <person name="Wilkins M.J."/>
            <person name="Karaoz U."/>
            <person name="Brodie E.L."/>
            <person name="Williams K.H."/>
            <person name="Hubbard S.S."/>
            <person name="Banfield J.F."/>
        </authorList>
    </citation>
    <scope>NUCLEOTIDE SEQUENCE [LARGE SCALE GENOMIC DNA]</scope>
</reference>
<dbReference type="SUPFAM" id="SSF55874">
    <property type="entry name" value="ATPase domain of HSP90 chaperone/DNA topoisomerase II/histidine kinase"/>
    <property type="match status" value="1"/>
</dbReference>
<dbReference type="InterPro" id="IPR036097">
    <property type="entry name" value="HisK_dim/P_sf"/>
</dbReference>
<dbReference type="AlphaFoldDB" id="A0A1F7RK67"/>
<gene>
    <name evidence="2" type="ORF">A2161_00500</name>
</gene>
<sequence length="249" mass="28476">MKKDKFPEACDSSVETLDNRCLELFKLLGKELAVGCFIGHVIHELNNKMGPVLLYSELLQSNSGSDTAVKHLKTIEQSTIDARDILYALQVFVRKKRGTKWNTQVEQDIKEVLDTIRFQFDKKEIKILVDIEKGLPSVDMDSLDFSMILFFLLLQGYNNLQDYGGSVKIDVNRENNHILCKIMETSESVSVKLQSEKHDQKLNQRDNKDKIDLLVTYCQSVIKQSRGEILIEEVNENGRSISINLPLLL</sequence>
<name>A0A1F7RK67_9BACT</name>
<protein>
    <recommendedName>
        <fullName evidence="1">Histidine kinase domain-containing protein</fullName>
    </recommendedName>
</protein>
<comment type="caution">
    <text evidence="2">The sequence shown here is derived from an EMBL/GenBank/DDBJ whole genome shotgun (WGS) entry which is preliminary data.</text>
</comment>
<dbReference type="InterPro" id="IPR036890">
    <property type="entry name" value="HATPase_C_sf"/>
</dbReference>
<organism evidence="2 3">
    <name type="scientific">Candidatus Schekmanbacteria bacterium RBG_13_48_7</name>
    <dbReference type="NCBI Taxonomy" id="1817878"/>
    <lineage>
        <taxon>Bacteria</taxon>
        <taxon>Candidatus Schekmaniibacteriota</taxon>
    </lineage>
</organism>
<dbReference type="EMBL" id="MGDD01000337">
    <property type="protein sequence ID" value="OGL41966.1"/>
    <property type="molecule type" value="Genomic_DNA"/>
</dbReference>
<proteinExistence type="predicted"/>
<evidence type="ECO:0000313" key="2">
    <source>
        <dbReference type="EMBL" id="OGL41966.1"/>
    </source>
</evidence>
<dbReference type="Proteomes" id="UP000179266">
    <property type="component" value="Unassembled WGS sequence"/>
</dbReference>
<dbReference type="GO" id="GO:0000155">
    <property type="term" value="F:phosphorelay sensor kinase activity"/>
    <property type="evidence" value="ECO:0007669"/>
    <property type="project" value="InterPro"/>
</dbReference>
<evidence type="ECO:0000259" key="1">
    <source>
        <dbReference type="PROSITE" id="PS50109"/>
    </source>
</evidence>
<dbReference type="SUPFAM" id="SSF47384">
    <property type="entry name" value="Homodimeric domain of signal transducing histidine kinase"/>
    <property type="match status" value="1"/>
</dbReference>
<dbReference type="PROSITE" id="PS50109">
    <property type="entry name" value="HIS_KIN"/>
    <property type="match status" value="1"/>
</dbReference>
<feature type="domain" description="Histidine kinase" evidence="1">
    <location>
        <begin position="40"/>
        <end position="249"/>
    </location>
</feature>